<feature type="compositionally biased region" description="Low complexity" evidence="1">
    <location>
        <begin position="261"/>
        <end position="272"/>
    </location>
</feature>
<sequence length="631" mass="67907">MFDTLDDLDTTALLAVAAEYADAQEQAAVGILRTTLAFADRNAVVEWIDGEPLPGYERIRVYGGEGCPGVAEFAPIELGAVLRMSSGAAASLLGEALALRHRLPRTWAAVLAGTAAAWRARKIAHACLPLPLEAAALVDERVAAIVNTVTPGQLAKIVTAAFWQAAPERAQAHAEATARTRGVFVSQSDPSDDHGTKRIWVRAATGAVIRFDATIDDLAQALKALGDPDPLNERRAKAIDWIADPAAAQHLLEAARHLAQTTEPTSPNTPASPNTPTPPHTTTPSDTTAPPHTTTPPHTATPCDTAAPRHTATPSDTIAPPHTATPCDTAAPPCPAVDSREPDQEEPPAEHLPKHPAGGSRNTTQDPRLADAPTPPRSSNSSDPEQNELRAKLAAPGDDEVTAGDHFTRLALAGTLEARLAAIKQAAYNNATGSTKRRQHTLYVHLTDQTLATGNGVLRVEELGPLLATQLTELLGHDQVILKPVIDLRDQVSVHSYEIPTRIRERVRLRHPVDMFPYGASEATPRMDQDHIRPYDRTGPPGQTTPDNLTPLTRLHHRAKTFGGWSNRRLPTGAIEWTSPHGFRFQVDHTGTHPQPSRDTTTHPEPSGNTGTHPRPTNGRSTRKRPPRRRP</sequence>
<proteinExistence type="predicted"/>
<comment type="caution">
    <text evidence="3">The sequence shown here is derived from an EMBL/GenBank/DDBJ whole genome shotgun (WGS) entry which is preliminary data.</text>
</comment>
<evidence type="ECO:0000313" key="3">
    <source>
        <dbReference type="EMBL" id="TQJ00039.1"/>
    </source>
</evidence>
<feature type="region of interest" description="Disordered" evidence="1">
    <location>
        <begin position="260"/>
        <end position="401"/>
    </location>
</feature>
<evidence type="ECO:0000256" key="1">
    <source>
        <dbReference type="SAM" id="MobiDB-lite"/>
    </source>
</evidence>
<reference evidence="3 4" key="1">
    <citation type="submission" date="2019-06" db="EMBL/GenBank/DDBJ databases">
        <title>Sequencing the genomes of 1000 actinobacteria strains.</title>
        <authorList>
            <person name="Klenk H.-P."/>
        </authorList>
    </citation>
    <scope>NUCLEOTIDE SEQUENCE [LARGE SCALE GENOMIC DNA]</scope>
    <source>
        <strain evidence="3 4">DSM 17305</strain>
    </source>
</reference>
<organism evidence="3 4">
    <name type="scientific">Kribbella jejuensis</name>
    <dbReference type="NCBI Taxonomy" id="236068"/>
    <lineage>
        <taxon>Bacteria</taxon>
        <taxon>Bacillati</taxon>
        <taxon>Actinomycetota</taxon>
        <taxon>Actinomycetes</taxon>
        <taxon>Propionibacteriales</taxon>
        <taxon>Kribbellaceae</taxon>
        <taxon>Kribbella</taxon>
    </lineage>
</organism>
<feature type="compositionally biased region" description="Basic residues" evidence="1">
    <location>
        <begin position="621"/>
        <end position="631"/>
    </location>
</feature>
<feature type="compositionally biased region" description="Basic and acidic residues" evidence="1">
    <location>
        <begin position="338"/>
        <end position="353"/>
    </location>
</feature>
<feature type="compositionally biased region" description="Low complexity" evidence="1">
    <location>
        <begin position="282"/>
        <end position="308"/>
    </location>
</feature>
<feature type="region of interest" description="Disordered" evidence="1">
    <location>
        <begin position="520"/>
        <end position="550"/>
    </location>
</feature>
<evidence type="ECO:0000259" key="2">
    <source>
        <dbReference type="Pfam" id="PF02720"/>
    </source>
</evidence>
<keyword evidence="4" id="KW-1185">Reference proteome</keyword>
<dbReference type="InterPro" id="IPR003870">
    <property type="entry name" value="DUF222"/>
</dbReference>
<feature type="region of interest" description="Disordered" evidence="1">
    <location>
        <begin position="584"/>
        <end position="631"/>
    </location>
</feature>
<dbReference type="AlphaFoldDB" id="A0A542DAE8"/>
<dbReference type="Pfam" id="PF02720">
    <property type="entry name" value="DUF222"/>
    <property type="match status" value="1"/>
</dbReference>
<feature type="domain" description="DUF222" evidence="2">
    <location>
        <begin position="76"/>
        <end position="240"/>
    </location>
</feature>
<dbReference type="EMBL" id="VFMM01000004">
    <property type="protein sequence ID" value="TQJ00039.1"/>
    <property type="molecule type" value="Genomic_DNA"/>
</dbReference>
<feature type="compositionally biased region" description="Low complexity" evidence="1">
    <location>
        <begin position="319"/>
        <end position="331"/>
    </location>
</feature>
<dbReference type="RefSeq" id="WP_185759568.1">
    <property type="nucleotide sequence ID" value="NZ_VFMM01000004.1"/>
</dbReference>
<dbReference type="CDD" id="cd00085">
    <property type="entry name" value="HNHc"/>
    <property type="match status" value="1"/>
</dbReference>
<gene>
    <name evidence="3" type="ORF">FB475_7030</name>
</gene>
<evidence type="ECO:0000313" key="4">
    <source>
        <dbReference type="Proteomes" id="UP000316298"/>
    </source>
</evidence>
<accession>A0A542DAE8</accession>
<protein>
    <submittedName>
        <fullName evidence="3">Uncharacterized protein DUF222</fullName>
    </submittedName>
</protein>
<feature type="compositionally biased region" description="Polar residues" evidence="1">
    <location>
        <begin position="541"/>
        <end position="550"/>
    </location>
</feature>
<dbReference type="Proteomes" id="UP000316298">
    <property type="component" value="Unassembled WGS sequence"/>
</dbReference>
<dbReference type="InterPro" id="IPR003615">
    <property type="entry name" value="HNH_nuc"/>
</dbReference>
<name>A0A542DAE8_9ACTN</name>
<feature type="compositionally biased region" description="Basic and acidic residues" evidence="1">
    <location>
        <begin position="525"/>
        <end position="536"/>
    </location>
</feature>
<feature type="compositionally biased region" description="Polar residues" evidence="1">
    <location>
        <begin position="592"/>
        <end position="612"/>
    </location>
</feature>